<dbReference type="EMBL" id="NCTK01000001">
    <property type="protein sequence ID" value="OYQ13959.1"/>
    <property type="molecule type" value="Genomic_DNA"/>
</dbReference>
<reference evidence="1 2" key="1">
    <citation type="submission" date="2017-04" db="EMBL/GenBank/DDBJ databases">
        <title>Genome Announcement: Closed genomes of Ralstonia solanacearum strains K60, UW551, and UW700.</title>
        <authorList>
            <person name="Hayes M."/>
            <person name="Macintyre A.M."/>
            <person name="Allen C."/>
        </authorList>
    </citation>
    <scope>NUCLEOTIDE SEQUENCE [LARGE SCALE GENOMIC DNA]</scope>
    <source>
        <strain evidence="1 2">UW25</strain>
    </source>
</reference>
<dbReference type="Proteomes" id="UP000216164">
    <property type="component" value="Unassembled WGS sequence"/>
</dbReference>
<dbReference type="RefSeq" id="WP_003271677.1">
    <property type="nucleotide sequence ID" value="NZ_NCTK01000001.1"/>
</dbReference>
<name>A0AAP7ZP17_RALSL</name>
<comment type="caution">
    <text evidence="1">The sequence shown here is derived from an EMBL/GenBank/DDBJ whole genome shotgun (WGS) entry which is preliminary data.</text>
</comment>
<organism evidence="1 2">
    <name type="scientific">Ralstonia solanacearum K60</name>
    <dbReference type="NCBI Taxonomy" id="1091042"/>
    <lineage>
        <taxon>Bacteria</taxon>
        <taxon>Pseudomonadati</taxon>
        <taxon>Pseudomonadota</taxon>
        <taxon>Betaproteobacteria</taxon>
        <taxon>Burkholderiales</taxon>
        <taxon>Burkholderiaceae</taxon>
        <taxon>Ralstonia</taxon>
        <taxon>Ralstonia solanacearum species complex</taxon>
    </lineage>
</organism>
<evidence type="ECO:0000313" key="2">
    <source>
        <dbReference type="Proteomes" id="UP000216164"/>
    </source>
</evidence>
<gene>
    <name evidence="1" type="ORF">B7R77_12355</name>
</gene>
<proteinExistence type="predicted"/>
<evidence type="ECO:0000313" key="1">
    <source>
        <dbReference type="EMBL" id="OYQ13959.1"/>
    </source>
</evidence>
<sequence length="434" mass="44144">MAHAATKLDERSCTVSVRDAKKKKGSGQMRKFAPVLVTIAGLAACSPVKEGYVSQQWATNMRELGVYPLFPPREDFYVGDVYVTAVDKCSATTALSTTTSIPPLGVYLASINVKEALISNYANRPEFPLTSASTPAASVFEPPEKQLRLKTVAFPFFLRATATGEDIGALVPVNGLPLKAGIQFNAVKSASVTVSSAESYAVPWSALGARILSAGKLAIPIANQTPDPASTLAMLNAIAISPDGQPCKSVDVTVVSEAFYARSFDVTLHVDSSAAVAAGMGIHGDLSAASGVATTTAKNVAAVAAGASTPAASAPVATAPASAPSAIDAASAAVAAQAGLQDQALSRVPAAPGVTVGWSTHANGDVGLRSTYDRPIAIGYRGVRFRVDLTNGNLVAIAQPRESALTSKAGGLGQAVDAASAPVANPASTPAVKQ</sequence>
<accession>A0AAP7ZP17</accession>
<dbReference type="AlphaFoldDB" id="A0AAP7ZP17"/>
<protein>
    <submittedName>
        <fullName evidence="1">Uncharacterized protein</fullName>
    </submittedName>
</protein>